<proteinExistence type="predicted"/>
<dbReference type="RefSeq" id="WP_272458529.1">
    <property type="nucleotide sequence ID" value="NZ_JAGTJJ010000005.1"/>
</dbReference>
<comment type="caution">
    <text evidence="1">The sequence shown here is derived from an EMBL/GenBank/DDBJ whole genome shotgun (WGS) entry which is preliminary data.</text>
</comment>
<name>A0A9X4ASX0_9BACT</name>
<keyword evidence="2" id="KW-1185">Reference proteome</keyword>
<sequence>MASSTSSRGRLAEGEVFRSSQFVVLREAGGKLVRIRRTDIPLDEEATADLLAFFDRFFPPLMRPQFVLLLDSREAPMATDRETERRVNEAGARLLSGFVRSAILVASATGKLQAARMTRERGKSSVFVDETEALAFLLPELVFD</sequence>
<accession>A0A9X4ASX0</accession>
<dbReference type="AlphaFoldDB" id="A0A9X4ASX0"/>
<gene>
    <name evidence="1" type="ORF">KEG57_13765</name>
</gene>
<organism evidence="1 2">
    <name type="scientific">Polyangium jinanense</name>
    <dbReference type="NCBI Taxonomy" id="2829994"/>
    <lineage>
        <taxon>Bacteria</taxon>
        <taxon>Pseudomonadati</taxon>
        <taxon>Myxococcota</taxon>
        <taxon>Polyangia</taxon>
        <taxon>Polyangiales</taxon>
        <taxon>Polyangiaceae</taxon>
        <taxon>Polyangium</taxon>
    </lineage>
</organism>
<evidence type="ECO:0000313" key="2">
    <source>
        <dbReference type="Proteomes" id="UP001151081"/>
    </source>
</evidence>
<evidence type="ECO:0000313" key="1">
    <source>
        <dbReference type="EMBL" id="MDC3981575.1"/>
    </source>
</evidence>
<reference evidence="1 2" key="1">
    <citation type="submission" date="2021-04" db="EMBL/GenBank/DDBJ databases">
        <title>Genome analysis of Polyangium sp.</title>
        <authorList>
            <person name="Li Y."/>
            <person name="Wang J."/>
        </authorList>
    </citation>
    <scope>NUCLEOTIDE SEQUENCE [LARGE SCALE GENOMIC DNA]</scope>
    <source>
        <strain evidence="1 2">SDU14</strain>
    </source>
</reference>
<dbReference type="EMBL" id="JAGTJJ010000005">
    <property type="protein sequence ID" value="MDC3981575.1"/>
    <property type="molecule type" value="Genomic_DNA"/>
</dbReference>
<dbReference type="Proteomes" id="UP001151081">
    <property type="component" value="Unassembled WGS sequence"/>
</dbReference>
<protein>
    <submittedName>
        <fullName evidence="1">Uncharacterized protein</fullName>
    </submittedName>
</protein>